<dbReference type="PROSITE" id="PS50943">
    <property type="entry name" value="HTH_CROC1"/>
    <property type="match status" value="1"/>
</dbReference>
<name>A0A8J3NAR4_9CHLR</name>
<evidence type="ECO:0000259" key="1">
    <source>
        <dbReference type="PROSITE" id="PS50943"/>
    </source>
</evidence>
<dbReference type="SUPFAM" id="SSF47413">
    <property type="entry name" value="lambda repressor-like DNA-binding domains"/>
    <property type="match status" value="1"/>
</dbReference>
<comment type="caution">
    <text evidence="2">The sequence shown here is derived from an EMBL/GenBank/DDBJ whole genome shotgun (WGS) entry which is preliminary data.</text>
</comment>
<gene>
    <name evidence="2" type="ORF">KSF_107150</name>
</gene>
<dbReference type="SMART" id="SM00530">
    <property type="entry name" value="HTH_XRE"/>
    <property type="match status" value="2"/>
</dbReference>
<dbReference type="CDD" id="cd00093">
    <property type="entry name" value="HTH_XRE"/>
    <property type="match status" value="1"/>
</dbReference>
<dbReference type="RefSeq" id="WP_220211257.1">
    <property type="nucleotide sequence ID" value="NZ_BNJK01000003.1"/>
</dbReference>
<dbReference type="EMBL" id="BNJK01000003">
    <property type="protein sequence ID" value="GHP00668.1"/>
    <property type="molecule type" value="Genomic_DNA"/>
</dbReference>
<dbReference type="GO" id="GO:0003677">
    <property type="term" value="F:DNA binding"/>
    <property type="evidence" value="ECO:0007669"/>
    <property type="project" value="InterPro"/>
</dbReference>
<dbReference type="Gene3D" id="1.10.260.40">
    <property type="entry name" value="lambda repressor-like DNA-binding domains"/>
    <property type="match status" value="1"/>
</dbReference>
<dbReference type="InterPro" id="IPR010982">
    <property type="entry name" value="Lambda_DNA-bd_dom_sf"/>
</dbReference>
<sequence length="305" mass="34044">MQQTIPFGDWLRRTRGILPQQPFAAQLGIDTATVSRLERGENHVSVRMAVQICLGLDVPLAHFFAECVGSALGGAVLSTEACADALTLSDVRAWMMQIMAGDQRTRELLVSAVHLIVERGGEADQLRFVLTDIEKMLQPLPRLQMSISPPLRQEALIARIAEISRQGGLILPAEIGAYLRVVRERFPLTLSQLSRRCPFSASALTTIESSSFGVRLLLEDLWQLDHALQQDGALLSLVWEEIRRRKLLEQGWVDDGYTQEGKRALVDLLISVGRWLQVLYPNDRTWLAMLRHEIGNGVATAMSRS</sequence>
<accession>A0A8J3NAR4</accession>
<keyword evidence="3" id="KW-1185">Reference proteome</keyword>
<dbReference type="InterPro" id="IPR001387">
    <property type="entry name" value="Cro/C1-type_HTH"/>
</dbReference>
<protein>
    <recommendedName>
        <fullName evidence="1">HTH cro/C1-type domain-containing protein</fullName>
    </recommendedName>
</protein>
<evidence type="ECO:0000313" key="2">
    <source>
        <dbReference type="EMBL" id="GHP00668.1"/>
    </source>
</evidence>
<proteinExistence type="predicted"/>
<dbReference type="Proteomes" id="UP000597444">
    <property type="component" value="Unassembled WGS sequence"/>
</dbReference>
<feature type="domain" description="HTH cro/C1-type" evidence="1">
    <location>
        <begin position="23"/>
        <end position="63"/>
    </location>
</feature>
<dbReference type="Pfam" id="PF01381">
    <property type="entry name" value="HTH_3"/>
    <property type="match status" value="1"/>
</dbReference>
<dbReference type="AlphaFoldDB" id="A0A8J3NAR4"/>
<reference evidence="2" key="1">
    <citation type="submission" date="2020-10" db="EMBL/GenBank/DDBJ databases">
        <title>Taxonomic study of unclassified bacteria belonging to the class Ktedonobacteria.</title>
        <authorList>
            <person name="Yabe S."/>
            <person name="Wang C.M."/>
            <person name="Zheng Y."/>
            <person name="Sakai Y."/>
            <person name="Cavaletti L."/>
            <person name="Monciardini P."/>
            <person name="Donadio S."/>
        </authorList>
    </citation>
    <scope>NUCLEOTIDE SEQUENCE</scope>
    <source>
        <strain evidence="2">ID150040</strain>
    </source>
</reference>
<evidence type="ECO:0000313" key="3">
    <source>
        <dbReference type="Proteomes" id="UP000597444"/>
    </source>
</evidence>
<organism evidence="2 3">
    <name type="scientific">Reticulibacter mediterranei</name>
    <dbReference type="NCBI Taxonomy" id="2778369"/>
    <lineage>
        <taxon>Bacteria</taxon>
        <taxon>Bacillati</taxon>
        <taxon>Chloroflexota</taxon>
        <taxon>Ktedonobacteria</taxon>
        <taxon>Ktedonobacterales</taxon>
        <taxon>Reticulibacteraceae</taxon>
        <taxon>Reticulibacter</taxon>
    </lineage>
</organism>